<evidence type="ECO:0000256" key="1">
    <source>
        <dbReference type="SAM" id="SignalP"/>
    </source>
</evidence>
<accession>A0A2G1W1L4</accession>
<dbReference type="OrthoDB" id="261142at2"/>
<reference evidence="2 3" key="1">
    <citation type="submission" date="2017-06" db="EMBL/GenBank/DDBJ databases">
        <title>Description of Rhodopirellula bahusiensis sp. nov.</title>
        <authorList>
            <person name="Kizina J."/>
            <person name="Harder J."/>
        </authorList>
    </citation>
    <scope>NUCLEOTIDE SEQUENCE [LARGE SCALE GENOMIC DNA]</scope>
    <source>
        <strain evidence="2 3">SWK21</strain>
    </source>
</reference>
<evidence type="ECO:0000313" key="3">
    <source>
        <dbReference type="Proteomes" id="UP000225740"/>
    </source>
</evidence>
<dbReference type="EMBL" id="NIZW01000021">
    <property type="protein sequence ID" value="PHQ32916.1"/>
    <property type="molecule type" value="Genomic_DNA"/>
</dbReference>
<organism evidence="2 3">
    <name type="scientific">Rhodopirellula bahusiensis</name>
    <dbReference type="NCBI Taxonomy" id="2014065"/>
    <lineage>
        <taxon>Bacteria</taxon>
        <taxon>Pseudomonadati</taxon>
        <taxon>Planctomycetota</taxon>
        <taxon>Planctomycetia</taxon>
        <taxon>Pirellulales</taxon>
        <taxon>Pirellulaceae</taxon>
        <taxon>Rhodopirellula</taxon>
    </lineage>
</organism>
<proteinExistence type="predicted"/>
<protein>
    <submittedName>
        <fullName evidence="2">Uncharacterized protein</fullName>
    </submittedName>
</protein>
<dbReference type="RefSeq" id="WP_099263038.1">
    <property type="nucleotide sequence ID" value="NZ_NIZW01000021.1"/>
</dbReference>
<dbReference type="GeneID" id="90610884"/>
<gene>
    <name evidence="2" type="ORF">CEE69_23300</name>
</gene>
<keyword evidence="1" id="KW-0732">Signal</keyword>
<feature type="chain" id="PRO_5013605523" evidence="1">
    <location>
        <begin position="31"/>
        <end position="223"/>
    </location>
</feature>
<keyword evidence="3" id="KW-1185">Reference proteome</keyword>
<evidence type="ECO:0000313" key="2">
    <source>
        <dbReference type="EMBL" id="PHQ32916.1"/>
    </source>
</evidence>
<feature type="signal peptide" evidence="1">
    <location>
        <begin position="1"/>
        <end position="30"/>
    </location>
</feature>
<dbReference type="AlphaFoldDB" id="A0A2G1W1L4"/>
<dbReference type="Proteomes" id="UP000225740">
    <property type="component" value="Unassembled WGS sequence"/>
</dbReference>
<name>A0A2G1W1L4_9BACT</name>
<comment type="caution">
    <text evidence="2">The sequence shown here is derived from an EMBL/GenBank/DDBJ whole genome shotgun (WGS) entry which is preliminary data.</text>
</comment>
<sequence length="223" mass="25650">MTRSNHTMHGAVAIAATVLTLMFAITIANADDGIFGNDGASTVTGDILESRGDLAEGLGRGAVLRSLSAERFQEAIAKQLENRKESVELYYDIKALREEQLKKDRMSASERMKIANSQKPDRLNENQIERKTGEIYWPEPLDSPVLEPYRRPIEKTLSKRYQPDAEYREFDFIKVHRMVKRMEEAIDSIRDELDAREMVALKDYLVQIDYEARFDSKNNRVDF</sequence>